<dbReference type="Pfam" id="PF05380">
    <property type="entry name" value="Peptidase_A17"/>
    <property type="match status" value="1"/>
</dbReference>
<gene>
    <name evidence="2" type="ORF">DPMN_029671</name>
</gene>
<evidence type="ECO:0000313" key="2">
    <source>
        <dbReference type="EMBL" id="KAH3866574.1"/>
    </source>
</evidence>
<accession>A0A9D4LZH1</accession>
<feature type="compositionally biased region" description="Polar residues" evidence="1">
    <location>
        <begin position="15"/>
        <end position="24"/>
    </location>
</feature>
<sequence>MFGSSSTICKKKTQNTRNYNKSSTPEKLTLPQLKLMVVVVGARLADHLRSSLNIEDIIYWSDSQIVLFWF</sequence>
<evidence type="ECO:0000256" key="1">
    <source>
        <dbReference type="SAM" id="MobiDB-lite"/>
    </source>
</evidence>
<dbReference type="Proteomes" id="UP000828390">
    <property type="component" value="Unassembled WGS sequence"/>
</dbReference>
<dbReference type="InterPro" id="IPR008042">
    <property type="entry name" value="Retrotrans_Pao"/>
</dbReference>
<reference evidence="2" key="2">
    <citation type="submission" date="2020-11" db="EMBL/GenBank/DDBJ databases">
        <authorList>
            <person name="McCartney M.A."/>
            <person name="Auch B."/>
            <person name="Kono T."/>
            <person name="Mallez S."/>
            <person name="Becker A."/>
            <person name="Gohl D.M."/>
            <person name="Silverstein K.A.T."/>
            <person name="Koren S."/>
            <person name="Bechman K.B."/>
            <person name="Herman A."/>
            <person name="Abrahante J.E."/>
            <person name="Garbe J."/>
        </authorList>
    </citation>
    <scope>NUCLEOTIDE SEQUENCE</scope>
    <source>
        <strain evidence="2">Duluth1</strain>
        <tissue evidence="2">Whole animal</tissue>
    </source>
</reference>
<reference evidence="2" key="1">
    <citation type="journal article" date="2019" name="bioRxiv">
        <title>The Genome of the Zebra Mussel, Dreissena polymorpha: A Resource for Invasive Species Research.</title>
        <authorList>
            <person name="McCartney M.A."/>
            <person name="Auch B."/>
            <person name="Kono T."/>
            <person name="Mallez S."/>
            <person name="Zhang Y."/>
            <person name="Obille A."/>
            <person name="Becker A."/>
            <person name="Abrahante J.E."/>
            <person name="Garbe J."/>
            <person name="Badalamenti J.P."/>
            <person name="Herman A."/>
            <person name="Mangelson H."/>
            <person name="Liachko I."/>
            <person name="Sullivan S."/>
            <person name="Sone E.D."/>
            <person name="Koren S."/>
            <person name="Silverstein K.A.T."/>
            <person name="Beckman K.B."/>
            <person name="Gohl D.M."/>
        </authorList>
    </citation>
    <scope>NUCLEOTIDE SEQUENCE</scope>
    <source>
        <strain evidence="2">Duluth1</strain>
        <tissue evidence="2">Whole animal</tissue>
    </source>
</reference>
<comment type="caution">
    <text evidence="2">The sequence shown here is derived from an EMBL/GenBank/DDBJ whole genome shotgun (WGS) entry which is preliminary data.</text>
</comment>
<proteinExistence type="predicted"/>
<organism evidence="2 3">
    <name type="scientific">Dreissena polymorpha</name>
    <name type="common">Zebra mussel</name>
    <name type="synonym">Mytilus polymorpha</name>
    <dbReference type="NCBI Taxonomy" id="45954"/>
    <lineage>
        <taxon>Eukaryota</taxon>
        <taxon>Metazoa</taxon>
        <taxon>Spiralia</taxon>
        <taxon>Lophotrochozoa</taxon>
        <taxon>Mollusca</taxon>
        <taxon>Bivalvia</taxon>
        <taxon>Autobranchia</taxon>
        <taxon>Heteroconchia</taxon>
        <taxon>Euheterodonta</taxon>
        <taxon>Imparidentia</taxon>
        <taxon>Neoheterodontei</taxon>
        <taxon>Myida</taxon>
        <taxon>Dreissenoidea</taxon>
        <taxon>Dreissenidae</taxon>
        <taxon>Dreissena</taxon>
    </lineage>
</organism>
<protein>
    <submittedName>
        <fullName evidence="2">Uncharacterized protein</fullName>
    </submittedName>
</protein>
<dbReference type="EMBL" id="JAIWYP010000002">
    <property type="protein sequence ID" value="KAH3866574.1"/>
    <property type="molecule type" value="Genomic_DNA"/>
</dbReference>
<feature type="region of interest" description="Disordered" evidence="1">
    <location>
        <begin position="1"/>
        <end position="24"/>
    </location>
</feature>
<dbReference type="AlphaFoldDB" id="A0A9D4LZH1"/>
<keyword evidence="3" id="KW-1185">Reference proteome</keyword>
<evidence type="ECO:0000313" key="3">
    <source>
        <dbReference type="Proteomes" id="UP000828390"/>
    </source>
</evidence>
<name>A0A9D4LZH1_DREPO</name>